<reference evidence="2 3" key="1">
    <citation type="journal article" date="2017" name="Gigascience">
        <title>Draft genome of the honey bee ectoparasitic mite, Tropilaelaps mercedesae, is shaped by the parasitic life history.</title>
        <authorList>
            <person name="Dong X."/>
            <person name="Armstrong S.D."/>
            <person name="Xia D."/>
            <person name="Makepeace B.L."/>
            <person name="Darby A.C."/>
            <person name="Kadowaki T."/>
        </authorList>
    </citation>
    <scope>NUCLEOTIDE SEQUENCE [LARGE SCALE GENOMIC DNA]</scope>
    <source>
        <strain evidence="2">Wuxi-XJTLU</strain>
    </source>
</reference>
<keyword evidence="3" id="KW-1185">Reference proteome</keyword>
<dbReference type="AlphaFoldDB" id="A0A1V9XB44"/>
<name>A0A1V9XB44_9ACAR</name>
<comment type="caution">
    <text evidence="2">The sequence shown here is derived from an EMBL/GenBank/DDBJ whole genome shotgun (WGS) entry which is preliminary data.</text>
</comment>
<evidence type="ECO:0000256" key="1">
    <source>
        <dbReference type="SAM" id="Phobius"/>
    </source>
</evidence>
<dbReference type="PANTHER" id="PTHR38337">
    <property type="entry name" value="AGAP010540-PA"/>
    <property type="match status" value="1"/>
</dbReference>
<dbReference type="InParanoid" id="A0A1V9XB44"/>
<evidence type="ECO:0000313" key="2">
    <source>
        <dbReference type="EMBL" id="OQR70759.1"/>
    </source>
</evidence>
<feature type="transmembrane region" description="Helical" evidence="1">
    <location>
        <begin position="174"/>
        <end position="191"/>
    </location>
</feature>
<feature type="transmembrane region" description="Helical" evidence="1">
    <location>
        <begin position="92"/>
        <end position="111"/>
    </location>
</feature>
<keyword evidence="1" id="KW-1133">Transmembrane helix</keyword>
<dbReference type="STRING" id="418985.A0A1V9XB44"/>
<accession>A0A1V9XB44</accession>
<evidence type="ECO:0000313" key="3">
    <source>
        <dbReference type="Proteomes" id="UP000192247"/>
    </source>
</evidence>
<keyword evidence="1" id="KW-0472">Membrane</keyword>
<feature type="non-terminal residue" evidence="2">
    <location>
        <position position="1"/>
    </location>
</feature>
<organism evidence="2 3">
    <name type="scientific">Tropilaelaps mercedesae</name>
    <dbReference type="NCBI Taxonomy" id="418985"/>
    <lineage>
        <taxon>Eukaryota</taxon>
        <taxon>Metazoa</taxon>
        <taxon>Ecdysozoa</taxon>
        <taxon>Arthropoda</taxon>
        <taxon>Chelicerata</taxon>
        <taxon>Arachnida</taxon>
        <taxon>Acari</taxon>
        <taxon>Parasitiformes</taxon>
        <taxon>Mesostigmata</taxon>
        <taxon>Gamasina</taxon>
        <taxon>Dermanyssoidea</taxon>
        <taxon>Laelapidae</taxon>
        <taxon>Tropilaelaps</taxon>
    </lineage>
</organism>
<gene>
    <name evidence="2" type="ORF">BIW11_11421</name>
</gene>
<sequence>LFVHDVASMCMAAAYTIHCQLALVYVQNLQMLIRDGKISLLAFYKGICEATGTIRQVNGLQSTAVFLQTIWLLIRTLASMVGFVQSIDSEDYFRLGVATVSVLVWGSLLVVPLGQAARLSEVCKRVKDLGRELRSRPLVYQETSLQELDSLVLFTASFDLTAEICSIRVTKERLTLCCLVLAVGIYGSAHFDLLHF</sequence>
<keyword evidence="1" id="KW-0812">Transmembrane</keyword>
<protein>
    <submittedName>
        <fullName evidence="2">Uncharacterized protein</fullName>
    </submittedName>
</protein>
<dbReference type="PANTHER" id="PTHR38337:SF1">
    <property type="entry name" value="GUSTATORY RECEPTOR"/>
    <property type="match status" value="1"/>
</dbReference>
<proteinExistence type="predicted"/>
<dbReference type="EMBL" id="MNPL01016234">
    <property type="protein sequence ID" value="OQR70759.1"/>
    <property type="molecule type" value="Genomic_DNA"/>
</dbReference>
<dbReference type="Proteomes" id="UP000192247">
    <property type="component" value="Unassembled WGS sequence"/>
</dbReference>
<dbReference type="OrthoDB" id="6020333at2759"/>
<feature type="transmembrane region" description="Helical" evidence="1">
    <location>
        <begin position="65"/>
        <end position="86"/>
    </location>
</feature>